<name>A0ABT3HH79_9HYPH</name>
<reference evidence="2" key="1">
    <citation type="submission" date="2023-07" db="EMBL/GenBank/DDBJ databases">
        <title>Genome sequencing of Purple Non-Sulfur Bacteria from various extreme environments.</title>
        <authorList>
            <person name="Mayer M."/>
        </authorList>
    </citation>
    <scope>NUCLEOTIDE SEQUENCE [LARGE SCALE GENOMIC DNA]</scope>
    <source>
        <strain evidence="2">DSM 17935</strain>
    </source>
</reference>
<evidence type="ECO:0000313" key="1">
    <source>
        <dbReference type="EMBL" id="MCW2309737.1"/>
    </source>
</evidence>
<accession>A0ABT3HH79</accession>
<proteinExistence type="predicted"/>
<dbReference type="RefSeq" id="WP_264603315.1">
    <property type="nucleotide sequence ID" value="NZ_JAOQNS010000014.1"/>
</dbReference>
<comment type="caution">
    <text evidence="1">The sequence shown here is derived from an EMBL/GenBank/DDBJ whole genome shotgun (WGS) entry which is preliminary data.</text>
</comment>
<organism evidence="1 2">
    <name type="scientific">Rhodobium gokarnense</name>
    <dbReference type="NCBI Taxonomy" id="364296"/>
    <lineage>
        <taxon>Bacteria</taxon>
        <taxon>Pseudomonadati</taxon>
        <taxon>Pseudomonadota</taxon>
        <taxon>Alphaproteobacteria</taxon>
        <taxon>Hyphomicrobiales</taxon>
        <taxon>Rhodobiaceae</taxon>
        <taxon>Rhodobium</taxon>
    </lineage>
</organism>
<protein>
    <submittedName>
        <fullName evidence="1">Metal-responsive CopG/Arc/MetJ family transcriptional regulator</fullName>
    </submittedName>
</protein>
<gene>
    <name evidence="1" type="ORF">M2319_004096</name>
</gene>
<dbReference type="Proteomes" id="UP001209755">
    <property type="component" value="Unassembled WGS sequence"/>
</dbReference>
<evidence type="ECO:0000313" key="2">
    <source>
        <dbReference type="Proteomes" id="UP001209755"/>
    </source>
</evidence>
<dbReference type="EMBL" id="JAOQNS010000014">
    <property type="protein sequence ID" value="MCW2309737.1"/>
    <property type="molecule type" value="Genomic_DNA"/>
</dbReference>
<keyword evidence="2" id="KW-1185">Reference proteome</keyword>
<sequence length="50" mass="5759">MLGVRLHDDLLVPLDAFISDEAVNPGNPSRPEAIRRILRDWLEERGYLND</sequence>